<protein>
    <submittedName>
        <fullName evidence="1">Uncharacterized protein</fullName>
    </submittedName>
</protein>
<dbReference type="EMBL" id="VYZN01000013">
    <property type="protein sequence ID" value="KAE9540917.1"/>
    <property type="molecule type" value="Genomic_DNA"/>
</dbReference>
<name>A0A6G0TZR4_APHGL</name>
<evidence type="ECO:0000313" key="2">
    <source>
        <dbReference type="Proteomes" id="UP000475862"/>
    </source>
</evidence>
<evidence type="ECO:0000313" key="1">
    <source>
        <dbReference type="EMBL" id="KAE9540917.1"/>
    </source>
</evidence>
<dbReference type="Proteomes" id="UP000475862">
    <property type="component" value="Unassembled WGS sequence"/>
</dbReference>
<gene>
    <name evidence="1" type="ORF">AGLY_004162</name>
</gene>
<reference evidence="1 2" key="1">
    <citation type="submission" date="2019-08" db="EMBL/GenBank/DDBJ databases">
        <title>The genome of the soybean aphid Biotype 1, its phylome, world population structure and adaptation to the North American continent.</title>
        <authorList>
            <person name="Giordano R."/>
            <person name="Donthu R.K."/>
            <person name="Hernandez A.G."/>
            <person name="Wright C.L."/>
            <person name="Zimin A.V."/>
        </authorList>
    </citation>
    <scope>NUCLEOTIDE SEQUENCE [LARGE SCALE GENOMIC DNA]</scope>
    <source>
        <tissue evidence="1">Whole aphids</tissue>
    </source>
</reference>
<sequence>MLTRYADYTITLLLCYDLKALNAECRRFRFHRTADSTLDAHKGGANATRVVLVSILITTTELAVPDVVGQTSKNIEYTYFIVSFMKFILSNLTFTPSPPQVPTVSNLRNNQTGSCLRKLQKVMTDKKTHFIKIFMFNVRLSIYAIQYKWVSHTIRNIRRMIFLIEPKIVDRILTNLGLRSS</sequence>
<dbReference type="AlphaFoldDB" id="A0A6G0TZR4"/>
<proteinExistence type="predicted"/>
<keyword evidence="2" id="KW-1185">Reference proteome</keyword>
<accession>A0A6G0TZR4</accession>
<organism evidence="1 2">
    <name type="scientific">Aphis glycines</name>
    <name type="common">Soybean aphid</name>
    <dbReference type="NCBI Taxonomy" id="307491"/>
    <lineage>
        <taxon>Eukaryota</taxon>
        <taxon>Metazoa</taxon>
        <taxon>Ecdysozoa</taxon>
        <taxon>Arthropoda</taxon>
        <taxon>Hexapoda</taxon>
        <taxon>Insecta</taxon>
        <taxon>Pterygota</taxon>
        <taxon>Neoptera</taxon>
        <taxon>Paraneoptera</taxon>
        <taxon>Hemiptera</taxon>
        <taxon>Sternorrhyncha</taxon>
        <taxon>Aphidomorpha</taxon>
        <taxon>Aphidoidea</taxon>
        <taxon>Aphididae</taxon>
        <taxon>Aphidini</taxon>
        <taxon>Aphis</taxon>
        <taxon>Aphis</taxon>
    </lineage>
</organism>
<comment type="caution">
    <text evidence="1">The sequence shown here is derived from an EMBL/GenBank/DDBJ whole genome shotgun (WGS) entry which is preliminary data.</text>
</comment>